<keyword evidence="4 8" id="KW-0812">Transmembrane</keyword>
<dbReference type="Proteomes" id="UP000052013">
    <property type="component" value="Unassembled WGS sequence"/>
</dbReference>
<comment type="similarity">
    <text evidence="7">Belongs to the ThrE exporter (TC 2.A.79) family.</text>
</comment>
<feature type="transmembrane region" description="Helical" evidence="8">
    <location>
        <begin position="39"/>
        <end position="57"/>
    </location>
</feature>
<evidence type="ECO:0000256" key="6">
    <source>
        <dbReference type="ARBA" id="ARBA00023136"/>
    </source>
</evidence>
<dbReference type="PANTHER" id="PTHR34390">
    <property type="entry name" value="UPF0442 PROTEIN YJJB-RELATED"/>
    <property type="match status" value="1"/>
</dbReference>
<evidence type="ECO:0000256" key="7">
    <source>
        <dbReference type="ARBA" id="ARBA00034125"/>
    </source>
</evidence>
<reference evidence="10 11" key="1">
    <citation type="journal article" date="2015" name="Genome Announc.">
        <title>Expanding the biotechnology potential of lactobacilli through comparative genomics of 213 strains and associated genera.</title>
        <authorList>
            <person name="Sun Z."/>
            <person name="Harris H.M."/>
            <person name="McCann A."/>
            <person name="Guo C."/>
            <person name="Argimon S."/>
            <person name="Zhang W."/>
            <person name="Yang X."/>
            <person name="Jeffery I.B."/>
            <person name="Cooney J.C."/>
            <person name="Kagawa T.F."/>
            <person name="Liu W."/>
            <person name="Song Y."/>
            <person name="Salvetti E."/>
            <person name="Wrobel A."/>
            <person name="Rasinkangas P."/>
            <person name="Parkhill J."/>
            <person name="Rea M.C."/>
            <person name="O'Sullivan O."/>
            <person name="Ritari J."/>
            <person name="Douillard F.P."/>
            <person name="Paul Ross R."/>
            <person name="Yang R."/>
            <person name="Briner A.E."/>
            <person name="Felis G.E."/>
            <person name="de Vos W.M."/>
            <person name="Barrangou R."/>
            <person name="Klaenhammer T.R."/>
            <person name="Caufield P.W."/>
            <person name="Cui Y."/>
            <person name="Zhang H."/>
            <person name="O'Toole P.W."/>
        </authorList>
    </citation>
    <scope>NUCLEOTIDE SEQUENCE [LARGE SCALE GENOMIC DNA]</scope>
    <source>
        <strain evidence="10 11">DSM 14421</strain>
    </source>
</reference>
<feature type="transmembrane region" description="Helical" evidence="8">
    <location>
        <begin position="64"/>
        <end position="86"/>
    </location>
</feature>
<evidence type="ECO:0000256" key="2">
    <source>
        <dbReference type="ARBA" id="ARBA00022475"/>
    </source>
</evidence>
<feature type="transmembrane region" description="Helical" evidence="8">
    <location>
        <begin position="130"/>
        <end position="150"/>
    </location>
</feature>
<dbReference type="InterPro" id="IPR024528">
    <property type="entry name" value="ThrE_2"/>
</dbReference>
<protein>
    <recommendedName>
        <fullName evidence="9">Threonine/Serine exporter ThrE domain-containing protein</fullName>
    </recommendedName>
</protein>
<dbReference type="PANTHER" id="PTHR34390:SF1">
    <property type="entry name" value="SUCCINATE TRANSPORTER SUBUNIT YJJB-RELATED"/>
    <property type="match status" value="1"/>
</dbReference>
<dbReference type="GO" id="GO:0005886">
    <property type="term" value="C:plasma membrane"/>
    <property type="evidence" value="ECO:0007669"/>
    <property type="project" value="UniProtKB-SubCell"/>
</dbReference>
<proteinExistence type="inferred from homology"/>
<keyword evidence="2" id="KW-1003">Cell membrane</keyword>
<keyword evidence="6 8" id="KW-0472">Membrane</keyword>
<evidence type="ECO:0000313" key="11">
    <source>
        <dbReference type="Proteomes" id="UP000052013"/>
    </source>
</evidence>
<dbReference type="AlphaFoldDB" id="A0A0R1SI43"/>
<organism evidence="10 11">
    <name type="scientific">Lentilactobacillus diolivorans DSM 14421</name>
    <dbReference type="NCBI Taxonomy" id="1423739"/>
    <lineage>
        <taxon>Bacteria</taxon>
        <taxon>Bacillati</taxon>
        <taxon>Bacillota</taxon>
        <taxon>Bacilli</taxon>
        <taxon>Lactobacillales</taxon>
        <taxon>Lactobacillaceae</taxon>
        <taxon>Lentilactobacillus</taxon>
    </lineage>
</organism>
<dbReference type="Pfam" id="PF12821">
    <property type="entry name" value="ThrE_2"/>
    <property type="match status" value="1"/>
</dbReference>
<evidence type="ECO:0000313" key="10">
    <source>
        <dbReference type="EMBL" id="KRL65368.1"/>
    </source>
</evidence>
<evidence type="ECO:0000256" key="5">
    <source>
        <dbReference type="ARBA" id="ARBA00022989"/>
    </source>
</evidence>
<sequence>MFNDHRDNWRLVMDVLIEFIVSFASSVGFGLITNVPRRSLPAAGITGSVAWVAYYLVLQVNHGLILPNFTAAIVIGILGNISAVLFRVPVNIIYVPSLVSLVPGGIMYLGMRSFTLGKESSTSQYMFNSLTIAISLAVGFVVAEVVFYRIKPLLTRLINHAKKFES</sequence>
<evidence type="ECO:0000256" key="8">
    <source>
        <dbReference type="SAM" id="Phobius"/>
    </source>
</evidence>
<keyword evidence="5 8" id="KW-1133">Transmembrane helix</keyword>
<name>A0A0R1SI43_9LACO</name>
<gene>
    <name evidence="10" type="ORF">FC85_GL000193</name>
</gene>
<keyword evidence="3" id="KW-0997">Cell inner membrane</keyword>
<dbReference type="STRING" id="1423739.FC85_GL000193"/>
<dbReference type="InterPro" id="IPR050539">
    <property type="entry name" value="ThrE_Dicarb/AminoAcid_Exp"/>
</dbReference>
<dbReference type="EMBL" id="AZEY01000068">
    <property type="protein sequence ID" value="KRL65368.1"/>
    <property type="molecule type" value="Genomic_DNA"/>
</dbReference>
<accession>A0A0R1SI43</accession>
<comment type="caution">
    <text evidence="10">The sequence shown here is derived from an EMBL/GenBank/DDBJ whole genome shotgun (WGS) entry which is preliminary data.</text>
</comment>
<evidence type="ECO:0000256" key="3">
    <source>
        <dbReference type="ARBA" id="ARBA00022519"/>
    </source>
</evidence>
<evidence type="ECO:0000259" key="9">
    <source>
        <dbReference type="Pfam" id="PF12821"/>
    </source>
</evidence>
<feature type="domain" description="Threonine/Serine exporter ThrE" evidence="9">
    <location>
        <begin position="19"/>
        <end position="146"/>
    </location>
</feature>
<evidence type="ECO:0000256" key="4">
    <source>
        <dbReference type="ARBA" id="ARBA00022692"/>
    </source>
</evidence>
<feature type="transmembrane region" description="Helical" evidence="8">
    <location>
        <begin position="92"/>
        <end position="109"/>
    </location>
</feature>
<dbReference type="PATRIC" id="fig|1423739.3.peg.203"/>
<dbReference type="GO" id="GO:0015744">
    <property type="term" value="P:succinate transport"/>
    <property type="evidence" value="ECO:0007669"/>
    <property type="project" value="TreeGrafter"/>
</dbReference>
<feature type="transmembrane region" description="Helical" evidence="8">
    <location>
        <begin position="12"/>
        <end position="33"/>
    </location>
</feature>
<comment type="subcellular location">
    <subcellularLocation>
        <location evidence="1">Cell membrane</location>
        <topology evidence="1">Multi-pass membrane protein</topology>
    </subcellularLocation>
</comment>
<evidence type="ECO:0000256" key="1">
    <source>
        <dbReference type="ARBA" id="ARBA00004651"/>
    </source>
</evidence>